<dbReference type="EMBL" id="CM003535">
    <property type="protein sequence ID" value="RCV38712.1"/>
    <property type="molecule type" value="Genomic_DNA"/>
</dbReference>
<dbReference type="SUPFAM" id="SSF56574">
    <property type="entry name" value="Serpins"/>
    <property type="match status" value="1"/>
</dbReference>
<reference evidence="4" key="2">
    <citation type="submission" date="2015-07" db="EMBL/GenBank/DDBJ databases">
        <authorList>
            <person name="Noorani M."/>
        </authorList>
    </citation>
    <scope>NUCLEOTIDE SEQUENCE</scope>
    <source>
        <strain evidence="4">Yugu1</strain>
    </source>
</reference>
<dbReference type="Gene3D" id="3.30.497.10">
    <property type="entry name" value="Antithrombin, subunit I, domain 2"/>
    <property type="match status" value="1"/>
</dbReference>
<dbReference type="InterPro" id="IPR042185">
    <property type="entry name" value="Serpin_sf_2"/>
</dbReference>
<evidence type="ECO:0000313" key="4">
    <source>
        <dbReference type="EMBL" id="RCV38712.1"/>
    </source>
</evidence>
<dbReference type="PANTHER" id="PTHR11461">
    <property type="entry name" value="SERINE PROTEASE INHIBITOR, SERPIN"/>
    <property type="match status" value="1"/>
</dbReference>
<accession>A0A368S8E9</accession>
<dbReference type="InterPro" id="IPR000215">
    <property type="entry name" value="Serpin_fam"/>
</dbReference>
<organism evidence="4">
    <name type="scientific">Setaria italica</name>
    <name type="common">Foxtail millet</name>
    <name type="synonym">Panicum italicum</name>
    <dbReference type="NCBI Taxonomy" id="4555"/>
    <lineage>
        <taxon>Eukaryota</taxon>
        <taxon>Viridiplantae</taxon>
        <taxon>Streptophyta</taxon>
        <taxon>Embryophyta</taxon>
        <taxon>Tracheophyta</taxon>
        <taxon>Spermatophyta</taxon>
        <taxon>Magnoliopsida</taxon>
        <taxon>Liliopsida</taxon>
        <taxon>Poales</taxon>
        <taxon>Poaceae</taxon>
        <taxon>PACMAD clade</taxon>
        <taxon>Panicoideae</taxon>
        <taxon>Panicodae</taxon>
        <taxon>Paniceae</taxon>
        <taxon>Cenchrinae</taxon>
        <taxon>Setaria</taxon>
    </lineage>
</organism>
<dbReference type="STRING" id="4555.A0A368S8E9"/>
<dbReference type="GO" id="GO:0005615">
    <property type="term" value="C:extracellular space"/>
    <property type="evidence" value="ECO:0007669"/>
    <property type="project" value="InterPro"/>
</dbReference>
<dbReference type="InterPro" id="IPR042178">
    <property type="entry name" value="Serpin_sf_1"/>
</dbReference>
<evidence type="ECO:0000259" key="3">
    <source>
        <dbReference type="SMART" id="SM00093"/>
    </source>
</evidence>
<dbReference type="SMART" id="SM00093">
    <property type="entry name" value="SERPIN"/>
    <property type="match status" value="1"/>
</dbReference>
<dbReference type="AlphaFoldDB" id="A0A368S8E9"/>
<dbReference type="KEGG" id="sita:101779837"/>
<protein>
    <recommendedName>
        <fullName evidence="3">Serpin domain-containing protein</fullName>
    </recommendedName>
</protein>
<feature type="domain" description="Serpin" evidence="3">
    <location>
        <begin position="24"/>
        <end position="421"/>
    </location>
</feature>
<comment type="similarity">
    <text evidence="1 2">Belongs to the serpin family.</text>
</comment>
<dbReference type="InterPro" id="IPR023796">
    <property type="entry name" value="Serpin_dom"/>
</dbReference>
<gene>
    <name evidence="4" type="ORF">SETIT_8G164200v2</name>
</gene>
<sequence>MEDEARPSKKVRRTAGSGLTPFALRLAKQLSDGVGSGNNLVFSPLSIYRALALVAAGAGGETLDEFLALLGAASRDELAEFARGMPAASALADDDRSGSSGGPIVAFTCGVWYQNTVALKPAYRDAAVESYKAKMRAANFLEKAEKVRKEINKWVSKATNELITSILPKGSVHSETVLVLANAIYFKGTWSTPFVKERTVDKEFHRLDGSCVRAPFMHSTEDQFIKEHDGFKVLKLPYRNSSASAWYDVDDDWGYEQQSDERPRFSMCIFLPDARDGLPGLVDKMASSSCSFQLRGRHLPTRRVKVGKFWLPKFKLSYSSQMNEVLKAMGLEAVFSPHEADLSNMVEDDDELYMDHVFHKAVDKVDEEGTEAEASTACTIRKVALHWSPVTMDFIADHPFVFLVVEEASGAVVFMGQVLDPTRSE</sequence>
<reference evidence="4" key="1">
    <citation type="journal article" date="2012" name="Nat. Biotechnol.">
        <title>Reference genome sequence of the model plant Setaria.</title>
        <authorList>
            <person name="Bennetzen J.L."/>
            <person name="Schmutz J."/>
            <person name="Wang H."/>
            <person name="Percifield R."/>
            <person name="Hawkins J."/>
            <person name="Pontaroli A.C."/>
            <person name="Estep M."/>
            <person name="Feng L."/>
            <person name="Vaughn J.N."/>
            <person name="Grimwood J."/>
            <person name="Jenkins J."/>
            <person name="Barry K."/>
            <person name="Lindquist E."/>
            <person name="Hellsten U."/>
            <person name="Deshpande S."/>
            <person name="Wang X."/>
            <person name="Wu X."/>
            <person name="Mitros T."/>
            <person name="Triplett J."/>
            <person name="Yang X."/>
            <person name="Ye C.Y."/>
            <person name="Mauro-Herrera M."/>
            <person name="Wang L."/>
            <person name="Li P."/>
            <person name="Sharma M."/>
            <person name="Sharma R."/>
            <person name="Ronald P.C."/>
            <person name="Panaud O."/>
            <person name="Kellogg E.A."/>
            <person name="Brutnell T.P."/>
            <person name="Doust A.N."/>
            <person name="Tuskan G.A."/>
            <person name="Rokhsar D."/>
            <person name="Devos K.M."/>
        </authorList>
    </citation>
    <scope>NUCLEOTIDE SEQUENCE [LARGE SCALE GENOMIC DNA]</scope>
    <source>
        <strain evidence="4">Yugu1</strain>
    </source>
</reference>
<dbReference type="InterPro" id="IPR036186">
    <property type="entry name" value="Serpin_sf"/>
</dbReference>
<dbReference type="OrthoDB" id="1063785at2759"/>
<evidence type="ECO:0000256" key="1">
    <source>
        <dbReference type="ARBA" id="ARBA00009500"/>
    </source>
</evidence>
<dbReference type="Pfam" id="PF00079">
    <property type="entry name" value="Serpin"/>
    <property type="match status" value="1"/>
</dbReference>
<proteinExistence type="inferred from homology"/>
<dbReference type="GO" id="GO:0004867">
    <property type="term" value="F:serine-type endopeptidase inhibitor activity"/>
    <property type="evidence" value="ECO:0007669"/>
    <property type="project" value="InterPro"/>
</dbReference>
<dbReference type="PANTHER" id="PTHR11461:SF379">
    <property type="entry name" value="SERPIN DOMAIN-CONTAINING PROTEIN"/>
    <property type="match status" value="1"/>
</dbReference>
<dbReference type="Gene3D" id="2.30.39.10">
    <property type="entry name" value="Alpha-1-antitrypsin, domain 1"/>
    <property type="match status" value="1"/>
</dbReference>
<dbReference type="InterPro" id="IPR023795">
    <property type="entry name" value="Serpin_CS"/>
</dbReference>
<dbReference type="PROSITE" id="PS00284">
    <property type="entry name" value="SERPIN"/>
    <property type="match status" value="1"/>
</dbReference>
<evidence type="ECO:0000256" key="2">
    <source>
        <dbReference type="RuleBase" id="RU000411"/>
    </source>
</evidence>
<dbReference type="CDD" id="cd02043">
    <property type="entry name" value="serpinP_plants"/>
    <property type="match status" value="1"/>
</dbReference>
<name>A0A368S8E9_SETIT</name>